<gene>
    <name evidence="2" type="ORF">QF030_002078</name>
</gene>
<sequence length="106" mass="11108">MTAPETKGSGSSRNVSTPTPILDSRSRTSTPRAWDSAPKTVPRSTEAPTRTATPTIPPGCSAAPARPSGTMTAGWRAVTMPSWTTAPFISAARMAGVVGKRLRMPR</sequence>
<feature type="region of interest" description="Disordered" evidence="1">
    <location>
        <begin position="1"/>
        <end position="68"/>
    </location>
</feature>
<protein>
    <submittedName>
        <fullName evidence="2">Transcription elongation factor</fullName>
    </submittedName>
</protein>
<dbReference type="GO" id="GO:0003746">
    <property type="term" value="F:translation elongation factor activity"/>
    <property type="evidence" value="ECO:0007669"/>
    <property type="project" value="UniProtKB-KW"/>
</dbReference>
<feature type="compositionally biased region" description="Polar residues" evidence="1">
    <location>
        <begin position="8"/>
        <end position="19"/>
    </location>
</feature>
<accession>A0ABU0NLD4</accession>
<dbReference type="Proteomes" id="UP001230654">
    <property type="component" value="Unassembled WGS sequence"/>
</dbReference>
<keyword evidence="3" id="KW-1185">Reference proteome</keyword>
<evidence type="ECO:0000313" key="2">
    <source>
        <dbReference type="EMBL" id="MDQ0579900.1"/>
    </source>
</evidence>
<keyword evidence="2" id="KW-0251">Elongation factor</keyword>
<reference evidence="2 3" key="1">
    <citation type="submission" date="2023-07" db="EMBL/GenBank/DDBJ databases">
        <title>Comparative genomics of wheat-associated soil bacteria to identify genetic determinants of phenazine resistance.</title>
        <authorList>
            <person name="Mouncey N."/>
        </authorList>
    </citation>
    <scope>NUCLEOTIDE SEQUENCE [LARGE SCALE GENOMIC DNA]</scope>
    <source>
        <strain evidence="2 3">B2I6</strain>
    </source>
</reference>
<proteinExistence type="predicted"/>
<keyword evidence="2" id="KW-0648">Protein biosynthesis</keyword>
<dbReference type="RefSeq" id="WP_307162336.1">
    <property type="nucleotide sequence ID" value="NZ_JAUSWV010000002.1"/>
</dbReference>
<dbReference type="EMBL" id="JAUSWV010000002">
    <property type="protein sequence ID" value="MDQ0579900.1"/>
    <property type="molecule type" value="Genomic_DNA"/>
</dbReference>
<name>A0ABU0NLD4_STRRH</name>
<comment type="caution">
    <text evidence="2">The sequence shown here is derived from an EMBL/GenBank/DDBJ whole genome shotgun (WGS) entry which is preliminary data.</text>
</comment>
<evidence type="ECO:0000256" key="1">
    <source>
        <dbReference type="SAM" id="MobiDB-lite"/>
    </source>
</evidence>
<organism evidence="2 3">
    <name type="scientific">Streptomyces rishiriensis</name>
    <dbReference type="NCBI Taxonomy" id="68264"/>
    <lineage>
        <taxon>Bacteria</taxon>
        <taxon>Bacillati</taxon>
        <taxon>Actinomycetota</taxon>
        <taxon>Actinomycetes</taxon>
        <taxon>Kitasatosporales</taxon>
        <taxon>Streptomycetaceae</taxon>
        <taxon>Streptomyces</taxon>
    </lineage>
</organism>
<feature type="compositionally biased region" description="Low complexity" evidence="1">
    <location>
        <begin position="42"/>
        <end position="54"/>
    </location>
</feature>
<evidence type="ECO:0000313" key="3">
    <source>
        <dbReference type="Proteomes" id="UP001230654"/>
    </source>
</evidence>